<organism evidence="2 4">
    <name type="scientific">Vanilla planifolia</name>
    <name type="common">Vanilla</name>
    <dbReference type="NCBI Taxonomy" id="51239"/>
    <lineage>
        <taxon>Eukaryota</taxon>
        <taxon>Viridiplantae</taxon>
        <taxon>Streptophyta</taxon>
        <taxon>Embryophyta</taxon>
        <taxon>Tracheophyta</taxon>
        <taxon>Spermatophyta</taxon>
        <taxon>Magnoliopsida</taxon>
        <taxon>Liliopsida</taxon>
        <taxon>Asparagales</taxon>
        <taxon>Orchidaceae</taxon>
        <taxon>Vanilloideae</taxon>
        <taxon>Vanilleae</taxon>
        <taxon>Vanilla</taxon>
    </lineage>
</organism>
<evidence type="ECO:0000313" key="3">
    <source>
        <dbReference type="Proteomes" id="UP000636800"/>
    </source>
</evidence>
<evidence type="ECO:0000313" key="4">
    <source>
        <dbReference type="Proteomes" id="UP000639772"/>
    </source>
</evidence>
<dbReference type="EMBL" id="JADCNM010000002">
    <property type="protein sequence ID" value="KAG0494189.1"/>
    <property type="molecule type" value="Genomic_DNA"/>
</dbReference>
<evidence type="ECO:0000313" key="1">
    <source>
        <dbReference type="EMBL" id="KAG0492086.1"/>
    </source>
</evidence>
<dbReference type="EMBL" id="JADCNL010000002">
    <property type="protein sequence ID" value="KAG0492086.1"/>
    <property type="molecule type" value="Genomic_DNA"/>
</dbReference>
<accession>A0A835RRQ0</accession>
<proteinExistence type="predicted"/>
<evidence type="ECO:0000313" key="2">
    <source>
        <dbReference type="EMBL" id="KAG0494189.1"/>
    </source>
</evidence>
<comment type="caution">
    <text evidence="2">The sequence shown here is derived from an EMBL/GenBank/DDBJ whole genome shotgun (WGS) entry which is preliminary data.</text>
</comment>
<keyword evidence="3" id="KW-1185">Reference proteome</keyword>
<dbReference type="Proteomes" id="UP000636800">
    <property type="component" value="Chromosome 2"/>
</dbReference>
<gene>
    <name evidence="2" type="ORF">HPP92_005183</name>
    <name evidence="1" type="ORF">HPP92_005484</name>
</gene>
<protein>
    <submittedName>
        <fullName evidence="2">Uncharacterized protein</fullName>
    </submittedName>
</protein>
<reference evidence="3 4" key="1">
    <citation type="journal article" date="2020" name="Nat. Food">
        <title>A phased Vanilla planifolia genome enables genetic improvement of flavour and production.</title>
        <authorList>
            <person name="Hasing T."/>
            <person name="Tang H."/>
            <person name="Brym M."/>
            <person name="Khazi F."/>
            <person name="Huang T."/>
            <person name="Chambers A.H."/>
        </authorList>
    </citation>
    <scope>NUCLEOTIDE SEQUENCE [LARGE SCALE GENOMIC DNA]</scope>
    <source>
        <tissue evidence="2">Leaf</tissue>
    </source>
</reference>
<dbReference type="AlphaFoldDB" id="A0A835RRQ0"/>
<name>A0A835RRQ0_VANPL</name>
<dbReference type="Proteomes" id="UP000639772">
    <property type="component" value="Unassembled WGS sequence"/>
</dbReference>
<sequence length="56" mass="6544">MEKCFQIRKTTAAAIWTKLNAIKWAYTSGRLPLMIVVELEMSFLFVEEVDKYQMVA</sequence>